<dbReference type="PANTHER" id="PTHR45947">
    <property type="entry name" value="SULFOQUINOVOSYL TRANSFERASE SQD2"/>
    <property type="match status" value="1"/>
</dbReference>
<dbReference type="Pfam" id="PF00534">
    <property type="entry name" value="Glycos_transf_1"/>
    <property type="match status" value="1"/>
</dbReference>
<proteinExistence type="predicted"/>
<protein>
    <submittedName>
        <fullName evidence="2">Glycosyltransferase</fullName>
    </submittedName>
</protein>
<dbReference type="RefSeq" id="WP_193501269.1">
    <property type="nucleotide sequence ID" value="NZ_JADCKC010000002.1"/>
</dbReference>
<dbReference type="InterPro" id="IPR001296">
    <property type="entry name" value="Glyco_trans_1"/>
</dbReference>
<dbReference type="Gene3D" id="3.40.50.2000">
    <property type="entry name" value="Glycogen Phosphorylase B"/>
    <property type="match status" value="2"/>
</dbReference>
<reference evidence="2 3" key="1">
    <citation type="submission" date="2020-10" db="EMBL/GenBank/DDBJ databases">
        <title>ChiBAC.</title>
        <authorList>
            <person name="Zenner C."/>
            <person name="Hitch T.C.A."/>
            <person name="Clavel T."/>
        </authorList>
    </citation>
    <scope>NUCLEOTIDE SEQUENCE [LARGE SCALE GENOMIC DNA]</scope>
    <source>
        <strain evidence="2 3">DSM 109015</strain>
    </source>
</reference>
<comment type="caution">
    <text evidence="2">The sequence shown here is derived from an EMBL/GenBank/DDBJ whole genome shotgun (WGS) entry which is preliminary data.</text>
</comment>
<evidence type="ECO:0000313" key="2">
    <source>
        <dbReference type="EMBL" id="MBE5037717.1"/>
    </source>
</evidence>
<sequence>MNRIILFSDNISSRFGGMEAHQEAFIGYYQKECFCLVVKHGAFDVMTGQKCVASYITLTEVCAFLESVTTPETIFFFNNLSWVREIPVLRMRFPYVPIVIRSGGNDVFKALAKEPDMTLSQKVTCVVQIVNQCVDVLIANSDYSLKRNRAIGIHEEKMVKVRGGVDTLQTERNILNREKNRAEFDQKYHTNGKFLLVIASRFAPFKGIVEYLHELRKAPFLDLCHLLLLGDGKEKQRILSALEQDFPLDFWTYLGAVSHSDAVRSISIGDVFVNSSLEWEENIDGGTFIHTETMGRSMMEAITQGIPLIAHNAGGTRELFCENDHIGYCLDSPDMANECLYKILSQGYQVKARSDYSWEKVFSYYNRLFELLLAEKHG</sequence>
<dbReference type="Proteomes" id="UP000768567">
    <property type="component" value="Unassembled WGS sequence"/>
</dbReference>
<dbReference type="EMBL" id="JADCKC010000002">
    <property type="protein sequence ID" value="MBE5037717.1"/>
    <property type="molecule type" value="Genomic_DNA"/>
</dbReference>
<organism evidence="2 3">
    <name type="scientific">Gemmiger gallinarum</name>
    <dbReference type="NCBI Taxonomy" id="2779354"/>
    <lineage>
        <taxon>Bacteria</taxon>
        <taxon>Bacillati</taxon>
        <taxon>Bacillota</taxon>
        <taxon>Clostridia</taxon>
        <taxon>Eubacteriales</taxon>
        <taxon>Gemmiger</taxon>
    </lineage>
</organism>
<gene>
    <name evidence="2" type="ORF">INF35_07960</name>
</gene>
<dbReference type="SUPFAM" id="SSF53756">
    <property type="entry name" value="UDP-Glycosyltransferase/glycogen phosphorylase"/>
    <property type="match status" value="1"/>
</dbReference>
<dbReference type="PANTHER" id="PTHR45947:SF3">
    <property type="entry name" value="SULFOQUINOVOSYL TRANSFERASE SQD2"/>
    <property type="match status" value="1"/>
</dbReference>
<feature type="domain" description="Glycosyl transferase family 1" evidence="1">
    <location>
        <begin position="184"/>
        <end position="345"/>
    </location>
</feature>
<accession>A0ABR9R3M7</accession>
<evidence type="ECO:0000313" key="3">
    <source>
        <dbReference type="Proteomes" id="UP000768567"/>
    </source>
</evidence>
<name>A0ABR9R3M7_9FIRM</name>
<dbReference type="InterPro" id="IPR050194">
    <property type="entry name" value="Glycosyltransferase_grp1"/>
</dbReference>
<evidence type="ECO:0000259" key="1">
    <source>
        <dbReference type="Pfam" id="PF00534"/>
    </source>
</evidence>
<keyword evidence="3" id="KW-1185">Reference proteome</keyword>